<dbReference type="Gene3D" id="3.30.379.10">
    <property type="entry name" value="Chitobiase/beta-hexosaminidase domain 2-like"/>
    <property type="match status" value="1"/>
</dbReference>
<feature type="active site" description="Proton donor" evidence="21">
    <location>
        <position position="348"/>
    </location>
</feature>
<keyword evidence="9" id="KW-0458">Lysosome</keyword>
<evidence type="ECO:0000256" key="4">
    <source>
        <dbReference type="ARBA" id="ARBA00022729"/>
    </source>
</evidence>
<comment type="similarity">
    <text evidence="3 20">Belongs to the glycosyl hydrolase 20 family.</text>
</comment>
<sequence>MNVSTNILALLFLALGSCQGLRRHHVDGIVEEEIEFVAQPSKFGSLWPLPQKVQISQVSFKLTGFSFNIVDAKQSSAGPSCALLQDAYRRYYEYMFGNAKRSGKNKSRRAGPTDLTELQVWITSADSDCDAYPSVKSDESYELTVDQPFAVLKAPKVWGALHGLETFSQLIYEDDYGAKSINATSISDFPRFPHRGILLDTSRHFLPVKVILANLETMAMNKINVFHWHIVDEPSFPYMSKTFPQLSQQGAFHPYTHVYTPADVKMVIEFARLRGIRVVAEFDTPGHTQSWGKGQKDLLTPCYSGSKLSGSFGPVNPILNTTYTFMTQFFKEVSTVFPDGYVHLGGDEVDFNCWKSNPNITKFMDQQGFGRDYSKLESFYIQRLLDIVATTNKGYMVWQEVFDNGVKLKPDTIIHVWKGNQEQYQNEMANVTASGYQTLLSTPWYLNRISYGQDWQGHYKADPQDFKGTDAQKKLVIGGEACLWGEYVDSTNVTPRLWPRASAVAERLWSSKDVRDVNDAYNRLSGHRCRMVERGIPAEPLFTSYCPREYRGV</sequence>
<evidence type="ECO:0000313" key="26">
    <source>
        <dbReference type="Ensembl" id="ENSTRUP00000047385.2"/>
    </source>
</evidence>
<dbReference type="GO" id="GO:0005764">
    <property type="term" value="C:lysosome"/>
    <property type="evidence" value="ECO:0007669"/>
    <property type="project" value="UniProtKB-SubCell"/>
</dbReference>
<accession>H2VDU0</accession>
<dbReference type="InterPro" id="IPR029018">
    <property type="entry name" value="Hex-like_dom2"/>
</dbReference>
<comment type="catalytic activity">
    <reaction evidence="18">
        <text>N-acetyl-beta-D-galactosaminyl-(1-&gt;4)-beta-D-3-sulfogalactosyl-(1-&gt;4)-beta-D-glucosyl-(1&lt;-&gt;1')-ceramide + H2O = a beta-D-3-sulfogalactosyl-(1-&gt;4)-beta-D-glucosyl-(1&lt;-&gt;1')-ceramide + N-acetyl-beta-D-galactosamine</text>
        <dbReference type="Rhea" id="RHEA:48276"/>
        <dbReference type="ChEBI" id="CHEBI:15377"/>
        <dbReference type="ChEBI" id="CHEBI:28497"/>
        <dbReference type="ChEBI" id="CHEBI:90163"/>
        <dbReference type="ChEBI" id="CHEBI:90164"/>
    </reaction>
    <physiologicalReaction direction="left-to-right" evidence="18">
        <dbReference type="Rhea" id="RHEA:48277"/>
    </physiologicalReaction>
</comment>
<dbReference type="GO" id="GO:0016020">
    <property type="term" value="C:membrane"/>
    <property type="evidence" value="ECO:0007669"/>
    <property type="project" value="TreeGrafter"/>
</dbReference>
<dbReference type="RefSeq" id="XP_011602981.2">
    <property type="nucleotide sequence ID" value="XM_011604679.2"/>
</dbReference>
<keyword evidence="10 20" id="KW-0326">Glycosidase</keyword>
<dbReference type="PIRSF" id="PIRSF001093">
    <property type="entry name" value="B-hxosamndse_ab_euk"/>
    <property type="match status" value="1"/>
</dbReference>
<dbReference type="GO" id="GO:0006689">
    <property type="term" value="P:ganglioside catabolic process"/>
    <property type="evidence" value="ECO:0007669"/>
    <property type="project" value="TreeGrafter"/>
</dbReference>
<keyword evidence="11" id="KW-0968">Cytoplasmic vesicle</keyword>
<comment type="catalytic activity">
    <reaction evidence="12">
        <text>beta-D-GalNAc-(1-&gt;4)-alpha-L-IdoA-(1-&gt;3)-beta-D-GalNAc-4-sulfate-(1-&gt;4)-alpha-L-IdoA-(1-&gt;3)-D-GalNAc-4-sulfate + H2O = alpha-L-IdoA-(1-&gt;3)-beta-D-GalNAc-4-sulfate-(1-&gt;4)-alpha-L-IdoA-(1-&gt;3)-D-GalNAc-4-sulfate + N-acetyl-D-galactosamine</text>
        <dbReference type="Rhea" id="RHEA:64372"/>
        <dbReference type="ChEBI" id="CHEBI:15377"/>
        <dbReference type="ChEBI" id="CHEBI:28037"/>
        <dbReference type="ChEBI" id="CHEBI:152565"/>
        <dbReference type="ChEBI" id="CHEBI:152566"/>
    </reaction>
    <physiologicalReaction direction="left-to-right" evidence="12">
        <dbReference type="Rhea" id="RHEA:64373"/>
    </physiologicalReaction>
</comment>
<comment type="catalytic activity">
    <reaction evidence="19">
        <text>N-acetyl-beta-D-6-sulfogalactosaminyl-(1-&gt;4)-alpha-L-iduronyl-(1-&gt;3)-N-acetyl-D-6-sulfogalactosamine + H2O = alpha-L-iduronyl-(1-&gt;3)-N-acetyl-D-6-sulfogalactosamine + N-acetyl-D-6-sulfogalactosamine</text>
        <dbReference type="Rhea" id="RHEA:64384"/>
        <dbReference type="ChEBI" id="CHEBI:15377"/>
        <dbReference type="ChEBI" id="CHEBI:152567"/>
        <dbReference type="ChEBI" id="CHEBI:152568"/>
        <dbReference type="ChEBI" id="CHEBI:153064"/>
    </reaction>
    <physiologicalReaction direction="left-to-right" evidence="19">
        <dbReference type="Rhea" id="RHEA:64385"/>
    </physiologicalReaction>
</comment>
<evidence type="ECO:0000256" key="21">
    <source>
        <dbReference type="PIRSR" id="PIRSR001093-1"/>
    </source>
</evidence>
<evidence type="ECO:0000256" key="18">
    <source>
        <dbReference type="ARBA" id="ARBA00047301"/>
    </source>
</evidence>
<dbReference type="Gene3D" id="3.20.20.80">
    <property type="entry name" value="Glycosidases"/>
    <property type="match status" value="1"/>
</dbReference>
<feature type="signal peptide" evidence="23">
    <location>
        <begin position="1"/>
        <end position="20"/>
    </location>
</feature>
<dbReference type="InterPro" id="IPR025705">
    <property type="entry name" value="Beta_hexosaminidase_sua/sub"/>
</dbReference>
<evidence type="ECO:0000256" key="19">
    <source>
        <dbReference type="ARBA" id="ARBA00049464"/>
    </source>
</evidence>
<evidence type="ECO:0000256" key="17">
    <source>
        <dbReference type="ARBA" id="ARBA00046959"/>
    </source>
</evidence>
<reference evidence="26" key="2">
    <citation type="submission" date="2025-08" db="UniProtKB">
        <authorList>
            <consortium name="Ensembl"/>
        </authorList>
    </citation>
    <scope>IDENTIFICATION</scope>
</reference>
<evidence type="ECO:0000256" key="11">
    <source>
        <dbReference type="ARBA" id="ARBA00023329"/>
    </source>
</evidence>
<comment type="subcellular location">
    <subcellularLocation>
        <location evidence="13">Cytoplasmic vesicle</location>
        <location evidence="13">Secretory vesicle</location>
        <location evidence="13">Cortical granule</location>
    </subcellularLocation>
    <subcellularLocation>
        <location evidence="2">Lysosome</location>
    </subcellularLocation>
</comment>
<evidence type="ECO:0000259" key="24">
    <source>
        <dbReference type="Pfam" id="PF00728"/>
    </source>
</evidence>
<comment type="catalytic activity">
    <reaction evidence="15">
        <text>a ganglioside GM2 + H2O = a ganglioside GM3 + N-acetyl-beta-D-galactosamine</text>
        <dbReference type="Rhea" id="RHEA:47968"/>
        <dbReference type="ChEBI" id="CHEBI:15377"/>
        <dbReference type="ChEBI" id="CHEBI:28497"/>
        <dbReference type="ChEBI" id="CHEBI:79210"/>
        <dbReference type="ChEBI" id="CHEBI:79218"/>
    </reaction>
    <physiologicalReaction direction="left-to-right" evidence="15">
        <dbReference type="Rhea" id="RHEA:47969"/>
    </physiologicalReaction>
</comment>
<feature type="domain" description="Beta-hexosaminidase eukaryotic type N-terminal" evidence="25">
    <location>
        <begin position="46"/>
        <end position="170"/>
    </location>
</feature>
<evidence type="ECO:0000256" key="3">
    <source>
        <dbReference type="ARBA" id="ARBA00006285"/>
    </source>
</evidence>
<dbReference type="GO" id="GO:0060473">
    <property type="term" value="C:cortical granule"/>
    <property type="evidence" value="ECO:0007669"/>
    <property type="project" value="UniProtKB-SubCell"/>
</dbReference>
<evidence type="ECO:0000256" key="14">
    <source>
        <dbReference type="ARBA" id="ARBA00043767"/>
    </source>
</evidence>
<evidence type="ECO:0000256" key="13">
    <source>
        <dbReference type="ARBA" id="ARBA00037865"/>
    </source>
</evidence>
<dbReference type="InterPro" id="IPR015883">
    <property type="entry name" value="Glyco_hydro_20_cat"/>
</dbReference>
<dbReference type="Pfam" id="PF14845">
    <property type="entry name" value="Glycohydro_20b2"/>
    <property type="match status" value="1"/>
</dbReference>
<evidence type="ECO:0000256" key="22">
    <source>
        <dbReference type="PIRSR" id="PIRSR001093-2"/>
    </source>
</evidence>
<dbReference type="GeneTree" id="ENSGT00390000008107"/>
<dbReference type="GO" id="GO:0030203">
    <property type="term" value="P:glycosaminoglycan metabolic process"/>
    <property type="evidence" value="ECO:0007669"/>
    <property type="project" value="TreeGrafter"/>
</dbReference>
<comment type="catalytic activity">
    <reaction evidence="1 20">
        <text>Hydrolysis of terminal non-reducing N-acetyl-D-hexosamine residues in N-acetyl-beta-D-hexosaminides.</text>
        <dbReference type="EC" id="3.2.1.52"/>
    </reaction>
</comment>
<dbReference type="PANTHER" id="PTHR22600:SF38">
    <property type="entry name" value="BETA-HEXOSAMINIDASE SUBUNIT BETA"/>
    <property type="match status" value="1"/>
</dbReference>
<dbReference type="GeneID" id="101067014"/>
<dbReference type="SUPFAM" id="SSF51445">
    <property type="entry name" value="(Trans)glycosidases"/>
    <property type="match status" value="1"/>
</dbReference>
<feature type="disulfide bond" evidence="22">
    <location>
        <begin position="81"/>
        <end position="129"/>
    </location>
</feature>
<dbReference type="Pfam" id="PF00728">
    <property type="entry name" value="Glyco_hydro_20"/>
    <property type="match status" value="1"/>
</dbReference>
<dbReference type="PANTHER" id="PTHR22600">
    <property type="entry name" value="BETA-HEXOSAMINIDASE"/>
    <property type="match status" value="1"/>
</dbReference>
<dbReference type="EC" id="3.2.1.52" evidence="20"/>
<organism evidence="26 27">
    <name type="scientific">Takifugu rubripes</name>
    <name type="common">Japanese pufferfish</name>
    <name type="synonym">Fugu rubripes</name>
    <dbReference type="NCBI Taxonomy" id="31033"/>
    <lineage>
        <taxon>Eukaryota</taxon>
        <taxon>Metazoa</taxon>
        <taxon>Chordata</taxon>
        <taxon>Craniata</taxon>
        <taxon>Vertebrata</taxon>
        <taxon>Euteleostomi</taxon>
        <taxon>Actinopterygii</taxon>
        <taxon>Neopterygii</taxon>
        <taxon>Teleostei</taxon>
        <taxon>Neoteleostei</taxon>
        <taxon>Acanthomorphata</taxon>
        <taxon>Eupercaria</taxon>
        <taxon>Tetraodontiformes</taxon>
        <taxon>Tetradontoidea</taxon>
        <taxon>Tetraodontidae</taxon>
        <taxon>Takifugu</taxon>
    </lineage>
</organism>
<evidence type="ECO:0000256" key="6">
    <source>
        <dbReference type="ARBA" id="ARBA00023098"/>
    </source>
</evidence>
<keyword evidence="6" id="KW-0443">Lipid metabolism</keyword>
<feature type="chain" id="PRO_5030172485" description="Beta-hexosaminidase" evidence="23">
    <location>
        <begin position="21"/>
        <end position="553"/>
    </location>
</feature>
<comment type="subunit">
    <text evidence="17">There are 3 forms of beta-hexosaminidase: hexosaminidase A is a heterodimer composed of one subunit alpha and one subunit beta (chain A and B); hexosaminidase B is a homodimer of two beta subunits (two chains A and B); hexosaminidase S is a homodimer of two alpha subunits. The composition of the dimer (isozyme A versus isozyme S) has a significant effect on the substrate specificity of the alpha subunit active site.</text>
</comment>
<comment type="catalytic activity">
    <reaction evidence="14">
        <text>a ganglioside GM2 (d18:1(4E)) + H2O = a ganglioside GM3 (d18:1(4E)) + N-acetyl-beta-D-galactosamine</text>
        <dbReference type="Rhea" id="RHEA:47940"/>
        <dbReference type="ChEBI" id="CHEBI:15377"/>
        <dbReference type="ChEBI" id="CHEBI:28497"/>
        <dbReference type="ChEBI" id="CHEBI:60065"/>
        <dbReference type="ChEBI" id="CHEBI:71502"/>
    </reaction>
    <physiologicalReaction direction="left-to-right" evidence="14">
        <dbReference type="Rhea" id="RHEA:47941"/>
    </physiologicalReaction>
</comment>
<name>H2VDU0_TAKRU</name>
<dbReference type="OrthoDB" id="428480at2759"/>
<feature type="disulfide bond" evidence="22">
    <location>
        <begin position="302"/>
        <end position="353"/>
    </location>
</feature>
<keyword evidence="5 20" id="KW-0378">Hydrolase</keyword>
<evidence type="ECO:0000256" key="23">
    <source>
        <dbReference type="SAM" id="SignalP"/>
    </source>
</evidence>
<gene>
    <name evidence="26" type="primary">hexb</name>
</gene>
<evidence type="ECO:0000256" key="16">
    <source>
        <dbReference type="ARBA" id="ARBA00045511"/>
    </source>
</evidence>
<evidence type="ECO:0000256" key="8">
    <source>
        <dbReference type="ARBA" id="ARBA00023180"/>
    </source>
</evidence>
<proteinExistence type="inferred from homology"/>
<evidence type="ECO:0000256" key="15">
    <source>
        <dbReference type="ARBA" id="ARBA00043827"/>
    </source>
</evidence>
<evidence type="ECO:0000313" key="27">
    <source>
        <dbReference type="Proteomes" id="UP000005226"/>
    </source>
</evidence>
<dbReference type="AlphaFoldDB" id="H2VDU0"/>
<dbReference type="SUPFAM" id="SSF55545">
    <property type="entry name" value="beta-N-acetylhexosaminidase-like domain"/>
    <property type="match status" value="1"/>
</dbReference>
<dbReference type="CDD" id="cd06562">
    <property type="entry name" value="GH20_HexA_HexB-like"/>
    <property type="match status" value="1"/>
</dbReference>
<keyword evidence="27" id="KW-1185">Reference proteome</keyword>
<keyword evidence="4 23" id="KW-0732">Signal</keyword>
<dbReference type="FunFam" id="3.20.20.80:FF:000049">
    <property type="entry name" value="Beta-hexosaminidase A"/>
    <property type="match status" value="1"/>
</dbReference>
<evidence type="ECO:0000259" key="25">
    <source>
        <dbReference type="Pfam" id="PF14845"/>
    </source>
</evidence>
<evidence type="ECO:0000256" key="9">
    <source>
        <dbReference type="ARBA" id="ARBA00023228"/>
    </source>
</evidence>
<dbReference type="CTD" id="3074"/>
<reference evidence="26 27" key="1">
    <citation type="journal article" date="2011" name="Genome Biol. Evol.">
        <title>Integration of the genetic map and genome assembly of fugu facilitates insights into distinct features of genome evolution in teleosts and mammals.</title>
        <authorList>
            <person name="Kai W."/>
            <person name="Kikuchi K."/>
            <person name="Tohari S."/>
            <person name="Chew A.K."/>
            <person name="Tay A."/>
            <person name="Fujiwara A."/>
            <person name="Hosoya S."/>
            <person name="Suetake H."/>
            <person name="Naruse K."/>
            <person name="Brenner S."/>
            <person name="Suzuki Y."/>
            <person name="Venkatesh B."/>
        </authorList>
    </citation>
    <scope>NUCLEOTIDE SEQUENCE [LARGE SCALE GENOMIC DNA]</scope>
</reference>
<dbReference type="GO" id="GO:0005975">
    <property type="term" value="P:carbohydrate metabolic process"/>
    <property type="evidence" value="ECO:0007669"/>
    <property type="project" value="InterPro"/>
</dbReference>
<comment type="function">
    <text evidence="16">Hydrolyzes the non-reducing end N-acetyl-D-hexosamine and/or sulfated N-acetyl-D-hexosamine of glycoconjugates, such as the oligosaccharide moieties from proteins and neutral glycolipids, or from certain mucopolysaccharides. The isozyme B does not hydrolyze each of these substrates, however hydrolyzes efficiently neutral oligosaccharide. Only the isozyme A is responsible for the degradation of GM2 gangliosides in the presence of GM2A. During fertilization is responsible, at least in part, for the zona block to polyspermy. Present in the cortical granules of non-activated oocytes, is exocytosed during the cortical reaction in response to oocyte activation and inactivates the sperm galactosyltransferase-binding site, accounting for the block in sperm binding to the zona pellucida.</text>
</comment>
<dbReference type="Ensembl" id="ENSTRUT00000047545.3">
    <property type="protein sequence ID" value="ENSTRUP00000047385.2"/>
    <property type="gene ID" value="ENSTRUG00000018510.3"/>
</dbReference>
<evidence type="ECO:0000256" key="10">
    <source>
        <dbReference type="ARBA" id="ARBA00023295"/>
    </source>
</evidence>
<evidence type="ECO:0000256" key="20">
    <source>
        <dbReference type="PIRNR" id="PIRNR001093"/>
    </source>
</evidence>
<dbReference type="GO" id="GO:0004563">
    <property type="term" value="F:beta-N-acetylhexosaminidase activity"/>
    <property type="evidence" value="ECO:0007669"/>
    <property type="project" value="UniProtKB-EC"/>
</dbReference>
<evidence type="ECO:0000256" key="1">
    <source>
        <dbReference type="ARBA" id="ARBA00001231"/>
    </source>
</evidence>
<reference evidence="26" key="3">
    <citation type="submission" date="2025-09" db="UniProtKB">
        <authorList>
            <consortium name="Ensembl"/>
        </authorList>
    </citation>
    <scope>IDENTIFICATION</scope>
</reference>
<dbReference type="OMA" id="GHDVVMC"/>
<keyword evidence="7 22" id="KW-1015">Disulfide bond</keyword>
<keyword evidence="8" id="KW-0325">Glycoprotein</keyword>
<dbReference type="Proteomes" id="UP000005226">
    <property type="component" value="Chromosome 6"/>
</dbReference>
<evidence type="ECO:0000256" key="12">
    <source>
        <dbReference type="ARBA" id="ARBA00023505"/>
    </source>
</evidence>
<evidence type="ECO:0000256" key="7">
    <source>
        <dbReference type="ARBA" id="ARBA00023157"/>
    </source>
</evidence>
<dbReference type="InterPro" id="IPR017853">
    <property type="entry name" value="GH"/>
</dbReference>
<feature type="disulfide bond" evidence="22">
    <location>
        <begin position="529"/>
        <end position="546"/>
    </location>
</feature>
<evidence type="ECO:0000256" key="2">
    <source>
        <dbReference type="ARBA" id="ARBA00004371"/>
    </source>
</evidence>
<feature type="domain" description="Glycoside hydrolase family 20 catalytic" evidence="24">
    <location>
        <begin position="192"/>
        <end position="511"/>
    </location>
</feature>
<dbReference type="InterPro" id="IPR029019">
    <property type="entry name" value="HEX_eukaryotic_N"/>
</dbReference>
<evidence type="ECO:0000256" key="5">
    <source>
        <dbReference type="ARBA" id="ARBA00022801"/>
    </source>
</evidence>
<dbReference type="PRINTS" id="PR00738">
    <property type="entry name" value="GLHYDRLASE20"/>
</dbReference>
<protein>
    <recommendedName>
        <fullName evidence="20">Beta-hexosaminidase</fullName>
        <ecNumber evidence="20">3.2.1.52</ecNumber>
    </recommendedName>
</protein>
<dbReference type="eggNOG" id="KOG2499">
    <property type="taxonomic scope" value="Eukaryota"/>
</dbReference>